<dbReference type="Proteomes" id="UP001341840">
    <property type="component" value="Unassembled WGS sequence"/>
</dbReference>
<gene>
    <name evidence="2" type="ORF">PIB30_063652</name>
</gene>
<proteinExistence type="predicted"/>
<organism evidence="2 3">
    <name type="scientific">Stylosanthes scabra</name>
    <dbReference type="NCBI Taxonomy" id="79078"/>
    <lineage>
        <taxon>Eukaryota</taxon>
        <taxon>Viridiplantae</taxon>
        <taxon>Streptophyta</taxon>
        <taxon>Embryophyta</taxon>
        <taxon>Tracheophyta</taxon>
        <taxon>Spermatophyta</taxon>
        <taxon>Magnoliopsida</taxon>
        <taxon>eudicotyledons</taxon>
        <taxon>Gunneridae</taxon>
        <taxon>Pentapetalae</taxon>
        <taxon>rosids</taxon>
        <taxon>fabids</taxon>
        <taxon>Fabales</taxon>
        <taxon>Fabaceae</taxon>
        <taxon>Papilionoideae</taxon>
        <taxon>50 kb inversion clade</taxon>
        <taxon>dalbergioids sensu lato</taxon>
        <taxon>Dalbergieae</taxon>
        <taxon>Pterocarpus clade</taxon>
        <taxon>Stylosanthes</taxon>
    </lineage>
</organism>
<evidence type="ECO:0000313" key="2">
    <source>
        <dbReference type="EMBL" id="MED6198185.1"/>
    </source>
</evidence>
<keyword evidence="3" id="KW-1185">Reference proteome</keyword>
<feature type="region of interest" description="Disordered" evidence="1">
    <location>
        <begin position="93"/>
        <end position="118"/>
    </location>
</feature>
<protein>
    <submittedName>
        <fullName evidence="2">Uncharacterized protein</fullName>
    </submittedName>
</protein>
<sequence length="145" mass="16663">MGSPYRRPLLGSKQSKQFPFQRRCFDTIHNEINRRSGKTKAMERMFKKVPINSIICFFKPDVFKTKNALHGIQAKISNLTIKKIKRISMVEHQPDEEKALNLSKARKPAKNEVEGMKDNHEGRSFAIYKITSAPQKGGNFSGKRE</sequence>
<evidence type="ECO:0000256" key="1">
    <source>
        <dbReference type="SAM" id="MobiDB-lite"/>
    </source>
</evidence>
<feature type="compositionally biased region" description="Basic and acidic residues" evidence="1">
    <location>
        <begin position="109"/>
        <end position="118"/>
    </location>
</feature>
<name>A0ABU6XMU9_9FABA</name>
<accession>A0ABU6XMU9</accession>
<comment type="caution">
    <text evidence="2">The sequence shown here is derived from an EMBL/GenBank/DDBJ whole genome shotgun (WGS) entry which is preliminary data.</text>
</comment>
<reference evidence="2 3" key="1">
    <citation type="journal article" date="2023" name="Plants (Basel)">
        <title>Bridging the Gap: Combining Genomics and Transcriptomics Approaches to Understand Stylosanthes scabra, an Orphan Legume from the Brazilian Caatinga.</title>
        <authorList>
            <person name="Ferreira-Neto J.R.C."/>
            <person name="da Silva M.D."/>
            <person name="Binneck E."/>
            <person name="de Melo N.F."/>
            <person name="da Silva R.H."/>
            <person name="de Melo A.L.T.M."/>
            <person name="Pandolfi V."/>
            <person name="Bustamante F.O."/>
            <person name="Brasileiro-Vidal A.C."/>
            <person name="Benko-Iseppon A.M."/>
        </authorList>
    </citation>
    <scope>NUCLEOTIDE SEQUENCE [LARGE SCALE GENOMIC DNA]</scope>
    <source>
        <tissue evidence="2">Leaves</tissue>
    </source>
</reference>
<dbReference type="EMBL" id="JASCZI010212057">
    <property type="protein sequence ID" value="MED6198185.1"/>
    <property type="molecule type" value="Genomic_DNA"/>
</dbReference>
<evidence type="ECO:0000313" key="3">
    <source>
        <dbReference type="Proteomes" id="UP001341840"/>
    </source>
</evidence>